<organism evidence="4 5">
    <name type="scientific">Thorsellia kenyensis</name>
    <dbReference type="NCBI Taxonomy" id="1549888"/>
    <lineage>
        <taxon>Bacteria</taxon>
        <taxon>Pseudomonadati</taxon>
        <taxon>Pseudomonadota</taxon>
        <taxon>Gammaproteobacteria</taxon>
        <taxon>Enterobacterales</taxon>
        <taxon>Thorselliaceae</taxon>
        <taxon>Thorsellia</taxon>
    </lineage>
</organism>
<evidence type="ECO:0000313" key="4">
    <source>
        <dbReference type="EMBL" id="MFC0180663.1"/>
    </source>
</evidence>
<dbReference type="SUPFAM" id="SSF55961">
    <property type="entry name" value="Bet v1-like"/>
    <property type="match status" value="1"/>
</dbReference>
<protein>
    <submittedName>
        <fullName evidence="4">SRPBCC family protein</fullName>
    </submittedName>
</protein>
<dbReference type="InterPro" id="IPR044996">
    <property type="entry name" value="COQ10-like"/>
</dbReference>
<gene>
    <name evidence="4" type="ORF">ACFFIT_11330</name>
</gene>
<accession>A0ABV6CCG4</accession>
<sequence>MPSISRSALVSFSTKQMFDLVNDVPSYPQFIPGCVGANIISHLENEMVASMDVEKLGIKKTFVTRNELHDSQLIKLNLVNGPFKHLTGEWVFTSLAENACKIEFNLQFEFTNKLIELAFGKVFNELAINMVNAFVARAKAIYN</sequence>
<comment type="caution">
    <text evidence="4">The sequence shown here is derived from an EMBL/GenBank/DDBJ whole genome shotgun (WGS) entry which is preliminary data.</text>
</comment>
<dbReference type="Gene3D" id="3.30.530.20">
    <property type="match status" value="1"/>
</dbReference>
<dbReference type="RefSeq" id="WP_385877786.1">
    <property type="nucleotide sequence ID" value="NZ_JBHLXE010000108.1"/>
</dbReference>
<name>A0ABV6CCG4_9GAMM</name>
<dbReference type="PANTHER" id="PTHR12901">
    <property type="entry name" value="SPERM PROTEIN HOMOLOG"/>
    <property type="match status" value="1"/>
</dbReference>
<dbReference type="PANTHER" id="PTHR12901:SF10">
    <property type="entry name" value="COENZYME Q-BINDING PROTEIN COQ10, MITOCHONDRIAL"/>
    <property type="match status" value="1"/>
</dbReference>
<evidence type="ECO:0000256" key="1">
    <source>
        <dbReference type="ARBA" id="ARBA00008918"/>
    </source>
</evidence>
<keyword evidence="2" id="KW-1277">Toxin-antitoxin system</keyword>
<dbReference type="InterPro" id="IPR005031">
    <property type="entry name" value="COQ10_START"/>
</dbReference>
<dbReference type="InterPro" id="IPR023393">
    <property type="entry name" value="START-like_dom_sf"/>
</dbReference>
<feature type="domain" description="Coenzyme Q-binding protein COQ10 START" evidence="3">
    <location>
        <begin position="11"/>
        <end position="134"/>
    </location>
</feature>
<proteinExistence type="inferred from homology"/>
<evidence type="ECO:0000259" key="3">
    <source>
        <dbReference type="Pfam" id="PF03364"/>
    </source>
</evidence>
<dbReference type="Proteomes" id="UP001589758">
    <property type="component" value="Unassembled WGS sequence"/>
</dbReference>
<dbReference type="EMBL" id="JBHLXE010000108">
    <property type="protein sequence ID" value="MFC0180663.1"/>
    <property type="molecule type" value="Genomic_DNA"/>
</dbReference>
<dbReference type="Pfam" id="PF03364">
    <property type="entry name" value="Polyketide_cyc"/>
    <property type="match status" value="1"/>
</dbReference>
<keyword evidence="5" id="KW-1185">Reference proteome</keyword>
<dbReference type="CDD" id="cd07813">
    <property type="entry name" value="COQ10p_like"/>
    <property type="match status" value="1"/>
</dbReference>
<evidence type="ECO:0000313" key="5">
    <source>
        <dbReference type="Proteomes" id="UP001589758"/>
    </source>
</evidence>
<evidence type="ECO:0000256" key="2">
    <source>
        <dbReference type="ARBA" id="ARBA00022649"/>
    </source>
</evidence>
<comment type="similarity">
    <text evidence="1">Belongs to the ribosome association toxin RatA family.</text>
</comment>
<reference evidence="4 5" key="1">
    <citation type="submission" date="2024-09" db="EMBL/GenBank/DDBJ databases">
        <authorList>
            <person name="Sun Q."/>
            <person name="Mori K."/>
        </authorList>
    </citation>
    <scope>NUCLEOTIDE SEQUENCE [LARGE SCALE GENOMIC DNA]</scope>
    <source>
        <strain evidence="4 5">CCM 8545</strain>
    </source>
</reference>